<dbReference type="STRING" id="1121266.SAMN02745883_00716"/>
<dbReference type="EMBL" id="FRAJ01000005">
    <property type="protein sequence ID" value="SHJ88725.1"/>
    <property type="molecule type" value="Genomic_DNA"/>
</dbReference>
<protein>
    <submittedName>
        <fullName evidence="1">Uncharacterized protein</fullName>
    </submittedName>
</protein>
<accession>A0A1M6MZ44</accession>
<gene>
    <name evidence="1" type="ORF">SAMN02745883_00716</name>
</gene>
<dbReference type="Proteomes" id="UP000184082">
    <property type="component" value="Unassembled WGS sequence"/>
</dbReference>
<reference evidence="1 2" key="1">
    <citation type="submission" date="2016-11" db="EMBL/GenBank/DDBJ databases">
        <authorList>
            <person name="Jaros S."/>
            <person name="Januszkiewicz K."/>
            <person name="Wedrychowicz H."/>
        </authorList>
    </citation>
    <scope>NUCLEOTIDE SEQUENCE [LARGE SCALE GENOMIC DNA]</scope>
    <source>
        <strain evidence="1 2">DSM 14501</strain>
    </source>
</reference>
<organism evidence="1 2">
    <name type="scientific">Caminicella sporogenes DSM 14501</name>
    <dbReference type="NCBI Taxonomy" id="1121266"/>
    <lineage>
        <taxon>Bacteria</taxon>
        <taxon>Bacillati</taxon>
        <taxon>Bacillota</taxon>
        <taxon>Clostridia</taxon>
        <taxon>Peptostreptococcales</taxon>
        <taxon>Caminicellaceae</taxon>
        <taxon>Caminicella</taxon>
    </lineage>
</organism>
<keyword evidence="2" id="KW-1185">Reference proteome</keyword>
<evidence type="ECO:0000313" key="1">
    <source>
        <dbReference type="EMBL" id="SHJ88725.1"/>
    </source>
</evidence>
<dbReference type="RefSeq" id="WP_072966010.1">
    <property type="nucleotide sequence ID" value="NZ_FRAJ01000005.1"/>
</dbReference>
<name>A0A1M6MZ44_9FIRM</name>
<dbReference type="AlphaFoldDB" id="A0A1M6MZ44"/>
<sequence length="95" mass="11131">MSRKINCPICLDQGVVLYKKKIGDYIYEFAAHCTCSNGNKYRYDGQSCDKRKSEYYMPSIAEEFDVKELAKENLSLFIDKYGTEKTRKMFSLIEK</sequence>
<proteinExistence type="predicted"/>
<evidence type="ECO:0000313" key="2">
    <source>
        <dbReference type="Proteomes" id="UP000184082"/>
    </source>
</evidence>